<reference evidence="2 3" key="1">
    <citation type="journal article" date="2021" name="Plant Biotechnol. J.">
        <title>Multi-omics assisted identification of the key and species-specific regulatory components of drought-tolerant mechanisms in Gossypium stocksii.</title>
        <authorList>
            <person name="Yu D."/>
            <person name="Ke L."/>
            <person name="Zhang D."/>
            <person name="Wu Y."/>
            <person name="Sun Y."/>
            <person name="Mei J."/>
            <person name="Sun J."/>
            <person name="Sun Y."/>
        </authorList>
    </citation>
    <scope>NUCLEOTIDE SEQUENCE [LARGE SCALE GENOMIC DNA]</scope>
    <source>
        <strain evidence="3">cv. E1</strain>
        <tissue evidence="2">Leaf</tissue>
    </source>
</reference>
<protein>
    <recommendedName>
        <fullName evidence="1">DUF4283 domain-containing protein</fullName>
    </recommendedName>
</protein>
<dbReference type="Pfam" id="PF14111">
    <property type="entry name" value="DUF4283"/>
    <property type="match status" value="1"/>
</dbReference>
<evidence type="ECO:0000313" key="3">
    <source>
        <dbReference type="Proteomes" id="UP000828251"/>
    </source>
</evidence>
<proteinExistence type="predicted"/>
<organism evidence="2 3">
    <name type="scientific">Gossypium stocksii</name>
    <dbReference type="NCBI Taxonomy" id="47602"/>
    <lineage>
        <taxon>Eukaryota</taxon>
        <taxon>Viridiplantae</taxon>
        <taxon>Streptophyta</taxon>
        <taxon>Embryophyta</taxon>
        <taxon>Tracheophyta</taxon>
        <taxon>Spermatophyta</taxon>
        <taxon>Magnoliopsida</taxon>
        <taxon>eudicotyledons</taxon>
        <taxon>Gunneridae</taxon>
        <taxon>Pentapetalae</taxon>
        <taxon>rosids</taxon>
        <taxon>malvids</taxon>
        <taxon>Malvales</taxon>
        <taxon>Malvaceae</taxon>
        <taxon>Malvoideae</taxon>
        <taxon>Gossypium</taxon>
    </lineage>
</organism>
<dbReference type="AlphaFoldDB" id="A0A9D3W3M4"/>
<feature type="domain" description="DUF4283" evidence="1">
    <location>
        <begin position="105"/>
        <end position="166"/>
    </location>
</feature>
<name>A0A9D3W3M4_9ROSI</name>
<comment type="caution">
    <text evidence="2">The sequence shown here is derived from an EMBL/GenBank/DDBJ whole genome shotgun (WGS) entry which is preliminary data.</text>
</comment>
<dbReference type="OrthoDB" id="1000593at2759"/>
<evidence type="ECO:0000259" key="1">
    <source>
        <dbReference type="Pfam" id="PF14111"/>
    </source>
</evidence>
<accession>A0A9D3W3M4</accession>
<dbReference type="EMBL" id="JAIQCV010000004">
    <property type="protein sequence ID" value="KAH1107738.1"/>
    <property type="molecule type" value="Genomic_DNA"/>
</dbReference>
<keyword evidence="3" id="KW-1185">Reference proteome</keyword>
<evidence type="ECO:0000313" key="2">
    <source>
        <dbReference type="EMBL" id="KAH1107738.1"/>
    </source>
</evidence>
<dbReference type="InterPro" id="IPR025558">
    <property type="entry name" value="DUF4283"/>
</dbReference>
<gene>
    <name evidence="2" type="ORF">J1N35_011506</name>
</gene>
<sequence>MELKEREEIPDEQIDSQHLRGEVAINQEGEADVDMEPSLPADKPRSWKDHLMGIGLRSNDKTETPTKEFEEDDLDLLEGDIKKTIVNGIPAIKFSKRITQLLIKDMEHTVVIKLLGRNIGYATLQNKIHSLWQLSQPFRLMDIKNRYYLAKFRNLGDCEKVLSQGP</sequence>
<dbReference type="Proteomes" id="UP000828251">
    <property type="component" value="Unassembled WGS sequence"/>
</dbReference>